<keyword evidence="1" id="KW-0812">Transmembrane</keyword>
<dbReference type="InterPro" id="IPR002656">
    <property type="entry name" value="Acyl_transf_3_dom"/>
</dbReference>
<dbReference type="PANTHER" id="PTHR23028:SF53">
    <property type="entry name" value="ACYL_TRANSF_3 DOMAIN-CONTAINING PROTEIN"/>
    <property type="match status" value="1"/>
</dbReference>
<dbReference type="Proteomes" id="UP000193884">
    <property type="component" value="Unassembled WGS sequence"/>
</dbReference>
<dbReference type="PANTHER" id="PTHR23028">
    <property type="entry name" value="ACETYLTRANSFERASE"/>
    <property type="match status" value="1"/>
</dbReference>
<feature type="transmembrane region" description="Helical" evidence="1">
    <location>
        <begin position="12"/>
        <end position="33"/>
    </location>
</feature>
<feature type="transmembrane region" description="Helical" evidence="1">
    <location>
        <begin position="86"/>
        <end position="103"/>
    </location>
</feature>
<keyword evidence="4" id="KW-1185">Reference proteome</keyword>
<gene>
    <name evidence="3" type="ORF">BST63_07725</name>
</gene>
<evidence type="ECO:0000256" key="1">
    <source>
        <dbReference type="SAM" id="Phobius"/>
    </source>
</evidence>
<comment type="caution">
    <text evidence="3">The sequence shown here is derived from an EMBL/GenBank/DDBJ whole genome shotgun (WGS) entry which is preliminary data.</text>
</comment>
<dbReference type="Pfam" id="PF01757">
    <property type="entry name" value="Acyl_transf_3"/>
    <property type="match status" value="1"/>
</dbReference>
<dbReference type="RefSeq" id="WP_085383853.1">
    <property type="nucleotide sequence ID" value="NZ_NAFJ01000156.1"/>
</dbReference>
<feature type="transmembrane region" description="Helical" evidence="1">
    <location>
        <begin position="216"/>
        <end position="236"/>
    </location>
</feature>
<feature type="domain" description="Acyltransferase 3" evidence="2">
    <location>
        <begin position="10"/>
        <end position="352"/>
    </location>
</feature>
<evidence type="ECO:0000313" key="3">
    <source>
        <dbReference type="EMBL" id="OSJ32475.1"/>
    </source>
</evidence>
<keyword evidence="1" id="KW-0472">Membrane</keyword>
<feature type="transmembrane region" description="Helical" evidence="1">
    <location>
        <begin position="248"/>
        <end position="273"/>
    </location>
</feature>
<proteinExistence type="predicted"/>
<sequence length="382" mass="42561">MVRREYFNEIVGLRFYLALWVAIGHGLQLSGIMESDNKILKVLLRGDVAVQLFMIVSGFVITNLIIQRNETYPPYLTRRFFRLYPVFVIASAIGFAVFPYWVALSTLVPWQTSAGWAAYSQSLAEIEHQMTTNFPAHFLAHCLMFHGAIPNEVLNRSAMTFLPAAWSISLEWQFYIVAPLVLLSLRDWRSTVCMTIVFGLLYIAHSRGMLGSYDLASSLAGASGFFAIGIASRIGFNKISEMTLRPIAVAICLSVLAIMFLRDPLGLVIWAIFFSYLAGAKTDQIDGKIFRFAFTNPLVFRTGEASYSLYLIHRPVQVLVGYALVRTVQVTSATMFAAMIVAIVITVLLSLISYQQIEKRGEQVGRALARRSTSFAVTSSAA</sequence>
<feature type="transmembrane region" description="Helical" evidence="1">
    <location>
        <begin position="48"/>
        <end position="66"/>
    </location>
</feature>
<keyword evidence="1" id="KW-1133">Transmembrane helix</keyword>
<evidence type="ECO:0000259" key="2">
    <source>
        <dbReference type="Pfam" id="PF01757"/>
    </source>
</evidence>
<dbReference type="InterPro" id="IPR050879">
    <property type="entry name" value="Acyltransferase_3"/>
</dbReference>
<protein>
    <recommendedName>
        <fullName evidence="2">Acyltransferase 3 domain-containing protein</fullName>
    </recommendedName>
</protein>
<accession>A0ABX3X7V3</accession>
<feature type="transmembrane region" description="Helical" evidence="1">
    <location>
        <begin position="333"/>
        <end position="354"/>
    </location>
</feature>
<dbReference type="EMBL" id="NAFK01000142">
    <property type="protein sequence ID" value="OSJ32475.1"/>
    <property type="molecule type" value="Genomic_DNA"/>
</dbReference>
<reference evidence="3 4" key="1">
    <citation type="submission" date="2017-03" db="EMBL/GenBank/DDBJ databases">
        <title>Whole genome sequences of fourteen strains of Bradyrhizobium canariense and one strain of Bradyrhizobium japonicum isolated from Lupinus (Papilionoideae: Genisteae) species in Algeria.</title>
        <authorList>
            <person name="Crovadore J."/>
            <person name="Chekireb D."/>
            <person name="Brachmann A."/>
            <person name="Chablais R."/>
            <person name="Cochard B."/>
            <person name="Lefort F."/>
        </authorList>
    </citation>
    <scope>NUCLEOTIDE SEQUENCE [LARGE SCALE GENOMIC DNA]</scope>
    <source>
        <strain evidence="3 4">UBMAN05</strain>
    </source>
</reference>
<feature type="transmembrane region" description="Helical" evidence="1">
    <location>
        <begin position="192"/>
        <end position="210"/>
    </location>
</feature>
<name>A0ABX3X7V3_9BRAD</name>
<feature type="transmembrane region" description="Helical" evidence="1">
    <location>
        <begin position="164"/>
        <end position="185"/>
    </location>
</feature>
<organism evidence="3 4">
    <name type="scientific">Bradyrhizobium canariense</name>
    <dbReference type="NCBI Taxonomy" id="255045"/>
    <lineage>
        <taxon>Bacteria</taxon>
        <taxon>Pseudomonadati</taxon>
        <taxon>Pseudomonadota</taxon>
        <taxon>Alphaproteobacteria</taxon>
        <taxon>Hyphomicrobiales</taxon>
        <taxon>Nitrobacteraceae</taxon>
        <taxon>Bradyrhizobium</taxon>
    </lineage>
</organism>
<evidence type="ECO:0000313" key="4">
    <source>
        <dbReference type="Proteomes" id="UP000193884"/>
    </source>
</evidence>